<evidence type="ECO:0000256" key="4">
    <source>
        <dbReference type="ARBA" id="ARBA00022989"/>
    </source>
</evidence>
<feature type="transmembrane region" description="Helical" evidence="6">
    <location>
        <begin position="66"/>
        <end position="86"/>
    </location>
</feature>
<dbReference type="RefSeq" id="XP_015263821.1">
    <property type="nucleotide sequence ID" value="XM_015408335.1"/>
</dbReference>
<organism evidence="7 8">
    <name type="scientific">Gekko japonicus</name>
    <name type="common">Schlegel's Japanese gecko</name>
    <dbReference type="NCBI Taxonomy" id="146911"/>
    <lineage>
        <taxon>Eukaryota</taxon>
        <taxon>Metazoa</taxon>
        <taxon>Chordata</taxon>
        <taxon>Craniata</taxon>
        <taxon>Vertebrata</taxon>
        <taxon>Euteleostomi</taxon>
        <taxon>Lepidosauria</taxon>
        <taxon>Squamata</taxon>
        <taxon>Bifurcata</taxon>
        <taxon>Gekkota</taxon>
        <taxon>Gekkonidae</taxon>
        <taxon>Gekkoninae</taxon>
        <taxon>Gekko</taxon>
    </lineage>
</organism>
<evidence type="ECO:0000256" key="1">
    <source>
        <dbReference type="ARBA" id="ARBA00004141"/>
    </source>
</evidence>
<dbReference type="PRINTS" id="PR01457">
    <property type="entry name" value="LENSMEMPROT"/>
</dbReference>
<keyword evidence="5 6" id="KW-0472">Membrane</keyword>
<protein>
    <submittedName>
        <fullName evidence="8">Lens fiber membrane intrinsic protein-like</fullName>
    </submittedName>
</protein>
<dbReference type="PROSITE" id="PS01221">
    <property type="entry name" value="PMP22_1"/>
    <property type="match status" value="1"/>
</dbReference>
<feature type="transmembrane region" description="Helical" evidence="6">
    <location>
        <begin position="134"/>
        <end position="155"/>
    </location>
</feature>
<dbReference type="Gene3D" id="1.20.140.150">
    <property type="match status" value="1"/>
</dbReference>
<sequence>MFSLMGGGLLCAVCGLILLIVATATDFWMQYRYSGNLSNQGLWRFCVGSKCHPHTITLAFWDATRAFMLLSILSSFAGIILGLTAYSSNVRSTRNRAAGLIESLFALLGVSVYTGVTVNFYGKRYPDWRFSWSYILGWIAVILTISAGVFHICAVPRNSSPNGSNVASLSSGLVIVPQLGQEDTVILLGLSQALPLPVAEAVLGPVQLLDLGLALLLDCPPPWRRPPSTYRLASYVHPGAADDDHCGTAMMGLGLIILHPLEHLAHPSPPTRLTQDAVCCFCGWDSGNAATSG</sequence>
<evidence type="ECO:0000256" key="6">
    <source>
        <dbReference type="SAM" id="Phobius"/>
    </source>
</evidence>
<evidence type="ECO:0000313" key="7">
    <source>
        <dbReference type="Proteomes" id="UP000694871"/>
    </source>
</evidence>
<comment type="subcellular location">
    <subcellularLocation>
        <location evidence="1">Membrane</location>
        <topology evidence="1">Multi-pass membrane protein</topology>
    </subcellularLocation>
</comment>
<name>A0ABM1JQT4_GEKJA</name>
<dbReference type="PANTHER" id="PTHR10671">
    <property type="entry name" value="EPITHELIAL MEMBRANE PROTEIN-RELATED"/>
    <property type="match status" value="1"/>
</dbReference>
<accession>A0ABM1JQT4</accession>
<evidence type="ECO:0000256" key="2">
    <source>
        <dbReference type="ARBA" id="ARBA00006864"/>
    </source>
</evidence>
<keyword evidence="7" id="KW-1185">Reference proteome</keyword>
<keyword evidence="3 6" id="KW-0812">Transmembrane</keyword>
<evidence type="ECO:0000256" key="5">
    <source>
        <dbReference type="ARBA" id="ARBA00023136"/>
    </source>
</evidence>
<dbReference type="Proteomes" id="UP000694871">
    <property type="component" value="Unplaced"/>
</dbReference>
<keyword evidence="4 6" id="KW-1133">Transmembrane helix</keyword>
<proteinExistence type="inferred from homology"/>
<comment type="similarity">
    <text evidence="2">Belongs to the PMP-22/EMP/MP20 family.</text>
</comment>
<dbReference type="PANTHER" id="PTHR10671:SF106">
    <property type="entry name" value="LENS INTRINSIC MEMBRANE PROTEIN 2.2"/>
    <property type="match status" value="1"/>
</dbReference>
<dbReference type="InterPro" id="IPR004032">
    <property type="entry name" value="PMP22_EMP_MP20"/>
</dbReference>
<reference evidence="8" key="1">
    <citation type="submission" date="2025-08" db="UniProtKB">
        <authorList>
            <consortium name="RefSeq"/>
        </authorList>
    </citation>
    <scope>IDENTIFICATION</scope>
</reference>
<gene>
    <name evidence="8" type="primary">LOC107107962</name>
</gene>
<evidence type="ECO:0000313" key="8">
    <source>
        <dbReference type="RefSeq" id="XP_015263821.1"/>
    </source>
</evidence>
<dbReference type="InterPro" id="IPR004031">
    <property type="entry name" value="PMP22/EMP/MP20/Claudin"/>
</dbReference>
<dbReference type="InterPro" id="IPR050579">
    <property type="entry name" value="PMP-22/EMP/MP20-like"/>
</dbReference>
<dbReference type="InterPro" id="IPR003935">
    <property type="entry name" value="LMIP"/>
</dbReference>
<dbReference type="GeneID" id="107107962"/>
<feature type="transmembrane region" description="Helical" evidence="6">
    <location>
        <begin position="98"/>
        <end position="122"/>
    </location>
</feature>
<dbReference type="Pfam" id="PF00822">
    <property type="entry name" value="PMP22_Claudin"/>
    <property type="match status" value="1"/>
</dbReference>
<evidence type="ECO:0000256" key="3">
    <source>
        <dbReference type="ARBA" id="ARBA00022692"/>
    </source>
</evidence>